<evidence type="ECO:0000313" key="6">
    <source>
        <dbReference type="Proteomes" id="UP001595997"/>
    </source>
</evidence>
<organism evidence="5 6">
    <name type="scientific">Streptomyces ovatisporus</name>
    <dbReference type="NCBI Taxonomy" id="1128682"/>
    <lineage>
        <taxon>Bacteria</taxon>
        <taxon>Bacillati</taxon>
        <taxon>Actinomycetota</taxon>
        <taxon>Actinomycetes</taxon>
        <taxon>Kitasatosporales</taxon>
        <taxon>Streptomycetaceae</taxon>
        <taxon>Streptomyces</taxon>
    </lineage>
</organism>
<name>A0ABV9A734_9ACTN</name>
<comment type="caution">
    <text evidence="5">The sequence shown here is derived from an EMBL/GenBank/DDBJ whole genome shotgun (WGS) entry which is preliminary data.</text>
</comment>
<keyword evidence="2" id="KW-0436">Ligase</keyword>
<feature type="region of interest" description="Disordered" evidence="3">
    <location>
        <begin position="1"/>
        <end position="25"/>
    </location>
</feature>
<dbReference type="PROSITE" id="PS50160">
    <property type="entry name" value="DNA_LIGASE_A3"/>
    <property type="match status" value="1"/>
</dbReference>
<evidence type="ECO:0000256" key="1">
    <source>
        <dbReference type="ARBA" id="ARBA00007572"/>
    </source>
</evidence>
<feature type="domain" description="ATP-dependent DNA ligase family profile" evidence="4">
    <location>
        <begin position="162"/>
        <end position="247"/>
    </location>
</feature>
<dbReference type="PANTHER" id="PTHR45674">
    <property type="entry name" value="DNA LIGASE 1/3 FAMILY MEMBER"/>
    <property type="match status" value="1"/>
</dbReference>
<dbReference type="InterPro" id="IPR012310">
    <property type="entry name" value="DNA_ligase_ATP-dep_cent"/>
</dbReference>
<dbReference type="SUPFAM" id="SSF56091">
    <property type="entry name" value="DNA ligase/mRNA capping enzyme, catalytic domain"/>
    <property type="match status" value="1"/>
</dbReference>
<gene>
    <name evidence="5" type="ORF">ACFPA8_04560</name>
</gene>
<protein>
    <recommendedName>
        <fullName evidence="4">ATP-dependent DNA ligase family profile domain-containing protein</fullName>
    </recommendedName>
</protein>
<dbReference type="Proteomes" id="UP001595997">
    <property type="component" value="Unassembled WGS sequence"/>
</dbReference>
<evidence type="ECO:0000313" key="5">
    <source>
        <dbReference type="EMBL" id="MFC4493406.1"/>
    </source>
</evidence>
<dbReference type="Gene3D" id="3.30.1490.70">
    <property type="match status" value="1"/>
</dbReference>
<dbReference type="PANTHER" id="PTHR45674:SF4">
    <property type="entry name" value="DNA LIGASE 1"/>
    <property type="match status" value="1"/>
</dbReference>
<evidence type="ECO:0000256" key="3">
    <source>
        <dbReference type="SAM" id="MobiDB-lite"/>
    </source>
</evidence>
<proteinExistence type="inferred from homology"/>
<evidence type="ECO:0000259" key="4">
    <source>
        <dbReference type="PROSITE" id="PS50160"/>
    </source>
</evidence>
<evidence type="ECO:0000256" key="2">
    <source>
        <dbReference type="ARBA" id="ARBA00022598"/>
    </source>
</evidence>
<dbReference type="Pfam" id="PF01068">
    <property type="entry name" value="DNA_ligase_A_M"/>
    <property type="match status" value="1"/>
</dbReference>
<reference evidence="6" key="1">
    <citation type="journal article" date="2019" name="Int. J. Syst. Evol. Microbiol.">
        <title>The Global Catalogue of Microorganisms (GCM) 10K type strain sequencing project: providing services to taxonomists for standard genome sequencing and annotation.</title>
        <authorList>
            <consortium name="The Broad Institute Genomics Platform"/>
            <consortium name="The Broad Institute Genome Sequencing Center for Infectious Disease"/>
            <person name="Wu L."/>
            <person name="Ma J."/>
        </authorList>
    </citation>
    <scope>NUCLEOTIDE SEQUENCE [LARGE SCALE GENOMIC DNA]</scope>
    <source>
        <strain evidence="6">CGMCC 4.7357</strain>
    </source>
</reference>
<sequence>MVVRTAEEVTIHRRPGAGPRLGHPGGVRAGLRRGRGGAAAPPPKLTAVSGALVVRLPVELMRPIAVETIPGGPGWHHSVKLDGWRVAVAVTEEGVRVHSRSKRDVTPQFPELAEAAAELDVGTVIDGEAVVWSAEHQRFDFEALQSRGLARRPRPGAPGAILVAFDLLAVPCTDLRPTPLRTRWPRLRDVVEQAGPEIQMVLSTDDAEQARAWTSELRPRGVEGIVSKRWDSAYRPGDRRAAWRKMRTSDTLDAQLLGVVGPERRPWSAVVALPDGRRAVTTPRLDPVSASQLGRAVAGRLGEAVHDDELDVRWRPLAEAMTVEVRVRSGRDTLVRYARLRAEM</sequence>
<feature type="compositionally biased region" description="Basic and acidic residues" evidence="3">
    <location>
        <begin position="1"/>
        <end position="11"/>
    </location>
</feature>
<accession>A0ABV9A734</accession>
<dbReference type="EMBL" id="JBHSFH010000003">
    <property type="protein sequence ID" value="MFC4493406.1"/>
    <property type="molecule type" value="Genomic_DNA"/>
</dbReference>
<keyword evidence="6" id="KW-1185">Reference proteome</keyword>
<dbReference type="InterPro" id="IPR050191">
    <property type="entry name" value="ATP-dep_DNA_ligase"/>
</dbReference>
<dbReference type="Gene3D" id="3.30.470.30">
    <property type="entry name" value="DNA ligase/mRNA capping enzyme"/>
    <property type="match status" value="1"/>
</dbReference>
<dbReference type="RefSeq" id="WP_386442573.1">
    <property type="nucleotide sequence ID" value="NZ_JBHSFH010000003.1"/>
</dbReference>
<comment type="similarity">
    <text evidence="1">Belongs to the ATP-dependent DNA ligase family.</text>
</comment>